<feature type="compositionally biased region" description="Polar residues" evidence="3">
    <location>
        <begin position="285"/>
        <end position="301"/>
    </location>
</feature>
<evidence type="ECO:0000256" key="1">
    <source>
        <dbReference type="ARBA" id="ARBA00022690"/>
    </source>
</evidence>
<feature type="compositionally biased region" description="Basic and acidic residues" evidence="3">
    <location>
        <begin position="351"/>
        <end position="389"/>
    </location>
</feature>
<evidence type="ECO:0000313" key="5">
    <source>
        <dbReference type="EMBL" id="KAK7871256.1"/>
    </source>
</evidence>
<keyword evidence="1" id="KW-0646">Protease inhibitor</keyword>
<dbReference type="Gene3D" id="3.30.497.10">
    <property type="entry name" value="Antithrombin, subunit I, domain 2"/>
    <property type="match status" value="1"/>
</dbReference>
<keyword evidence="6" id="KW-1185">Reference proteome</keyword>
<dbReference type="EMBL" id="JAZDUA010000041">
    <property type="protein sequence ID" value="KAK7871256.1"/>
    <property type="molecule type" value="Genomic_DNA"/>
</dbReference>
<dbReference type="InterPro" id="IPR042178">
    <property type="entry name" value="Serpin_sf_1"/>
</dbReference>
<organism evidence="5 6">
    <name type="scientific">Gryllus longicercus</name>
    <dbReference type="NCBI Taxonomy" id="2509291"/>
    <lineage>
        <taxon>Eukaryota</taxon>
        <taxon>Metazoa</taxon>
        <taxon>Ecdysozoa</taxon>
        <taxon>Arthropoda</taxon>
        <taxon>Hexapoda</taxon>
        <taxon>Insecta</taxon>
        <taxon>Pterygota</taxon>
        <taxon>Neoptera</taxon>
        <taxon>Polyneoptera</taxon>
        <taxon>Orthoptera</taxon>
        <taxon>Ensifera</taxon>
        <taxon>Gryllidea</taxon>
        <taxon>Grylloidea</taxon>
        <taxon>Gryllidae</taxon>
        <taxon>Gryllinae</taxon>
        <taxon>Gryllus</taxon>
    </lineage>
</organism>
<keyword evidence="2" id="KW-0722">Serine protease inhibitor</keyword>
<evidence type="ECO:0000313" key="6">
    <source>
        <dbReference type="Proteomes" id="UP001378592"/>
    </source>
</evidence>
<protein>
    <recommendedName>
        <fullName evidence="4">Serpin domain-containing protein</fullName>
    </recommendedName>
</protein>
<accession>A0AAN9VYU5</accession>
<feature type="region of interest" description="Disordered" evidence="3">
    <location>
        <begin position="243"/>
        <end position="321"/>
    </location>
</feature>
<name>A0AAN9VYU5_9ORTH</name>
<dbReference type="InterPro" id="IPR023796">
    <property type="entry name" value="Serpin_dom"/>
</dbReference>
<feature type="region of interest" description="Disordered" evidence="3">
    <location>
        <begin position="346"/>
        <end position="425"/>
    </location>
</feature>
<feature type="compositionally biased region" description="Basic and acidic residues" evidence="3">
    <location>
        <begin position="305"/>
        <end position="321"/>
    </location>
</feature>
<proteinExistence type="predicted"/>
<comment type="caution">
    <text evidence="5">The sequence shown here is derived from an EMBL/GenBank/DDBJ whole genome shotgun (WGS) entry which is preliminary data.</text>
</comment>
<dbReference type="AlphaFoldDB" id="A0AAN9VYU5"/>
<dbReference type="SUPFAM" id="SSF56574">
    <property type="entry name" value="Serpins"/>
    <property type="match status" value="1"/>
</dbReference>
<dbReference type="Pfam" id="PF00079">
    <property type="entry name" value="Serpin"/>
    <property type="match status" value="1"/>
</dbReference>
<evidence type="ECO:0000256" key="2">
    <source>
        <dbReference type="ARBA" id="ARBA00022900"/>
    </source>
</evidence>
<dbReference type="GO" id="GO:0004867">
    <property type="term" value="F:serine-type endopeptidase inhibitor activity"/>
    <property type="evidence" value="ECO:0007669"/>
    <property type="project" value="UniProtKB-KW"/>
</dbReference>
<evidence type="ECO:0000256" key="3">
    <source>
        <dbReference type="SAM" id="MobiDB-lite"/>
    </source>
</evidence>
<evidence type="ECO:0000259" key="4">
    <source>
        <dbReference type="Pfam" id="PF00079"/>
    </source>
</evidence>
<sequence length="425" mass="47579">MEVAISRLPNKALAPAVSRVVQCRRRRPRVVATALKGSLAPPLLLLVALVACGSAWPRHGTRSLSPPGRPNFVGEGTNELATLILQGYVDTDKNLAVSPLGYSATLAILAEGAGGETRKQLEAALHLPDDRDETRVAYRTVLERLREKNVVNKPELRNWFYVYKNHSVEAEYREVLRQYYLTDVKTVSRPEADMGFQEMGKEEAEGEEDGTQPPGAALEEAMTLGAMKEGALIESALQEEQTRLAAEQTRNENDQQEDEAPMQQEQAEEAKPMEEPTKDKLVEFAQQQVQENEQLEAQKNPMSEDMPKSEDKPMTEDMPMAEDKPMAEDMPMAEDKPMAADMTMAEGNPMDQEKPMAEDKPKGEEKPMDEMMQEQQKEGCLQEKEPTKEEEAEQEEGEMMMMSDRRKQRELEEAAGGGVGERRGL</sequence>
<dbReference type="InterPro" id="IPR036186">
    <property type="entry name" value="Serpin_sf"/>
</dbReference>
<feature type="compositionally biased region" description="Basic and acidic residues" evidence="3">
    <location>
        <begin position="403"/>
        <end position="412"/>
    </location>
</feature>
<feature type="compositionally biased region" description="Basic and acidic residues" evidence="3">
    <location>
        <begin position="268"/>
        <end position="282"/>
    </location>
</feature>
<gene>
    <name evidence="5" type="ORF">R5R35_007544</name>
</gene>
<dbReference type="Proteomes" id="UP001378592">
    <property type="component" value="Unassembled WGS sequence"/>
</dbReference>
<reference evidence="5 6" key="1">
    <citation type="submission" date="2024-03" db="EMBL/GenBank/DDBJ databases">
        <title>The genome assembly and annotation of the cricket Gryllus longicercus Weissman &amp; Gray.</title>
        <authorList>
            <person name="Szrajer S."/>
            <person name="Gray D."/>
            <person name="Ylla G."/>
        </authorList>
    </citation>
    <scope>NUCLEOTIDE SEQUENCE [LARGE SCALE GENOMIC DNA]</scope>
    <source>
        <strain evidence="5">DAG 2021-001</strain>
        <tissue evidence="5">Whole body minus gut</tissue>
    </source>
</reference>
<feature type="domain" description="Serpin" evidence="4">
    <location>
        <begin position="77"/>
        <end position="188"/>
    </location>
</feature>